<keyword evidence="2" id="KW-1185">Reference proteome</keyword>
<accession>A0ABD2Q1A6</accession>
<dbReference type="AlphaFoldDB" id="A0ABD2Q1A6"/>
<sequence length="81" mass="9238">MELPSDQGSHAYKSWHAKSANEMNGPEPFARQPTAFMADLAKQVDKINQPIDETAGCCFFPFCILDTKAARKCRMIYFSFW</sequence>
<dbReference type="EMBL" id="JBJKFK010001311">
    <property type="protein sequence ID" value="KAL3313412.1"/>
    <property type="molecule type" value="Genomic_DNA"/>
</dbReference>
<dbReference type="Proteomes" id="UP001626550">
    <property type="component" value="Unassembled WGS sequence"/>
</dbReference>
<name>A0ABD2Q1A6_9PLAT</name>
<organism evidence="1 2">
    <name type="scientific">Cichlidogyrus casuarinus</name>
    <dbReference type="NCBI Taxonomy" id="1844966"/>
    <lineage>
        <taxon>Eukaryota</taxon>
        <taxon>Metazoa</taxon>
        <taxon>Spiralia</taxon>
        <taxon>Lophotrochozoa</taxon>
        <taxon>Platyhelminthes</taxon>
        <taxon>Monogenea</taxon>
        <taxon>Monopisthocotylea</taxon>
        <taxon>Dactylogyridea</taxon>
        <taxon>Ancyrocephalidae</taxon>
        <taxon>Cichlidogyrus</taxon>
    </lineage>
</organism>
<proteinExistence type="predicted"/>
<gene>
    <name evidence="1" type="ORF">Ciccas_007980</name>
</gene>
<evidence type="ECO:0000313" key="1">
    <source>
        <dbReference type="EMBL" id="KAL3313412.1"/>
    </source>
</evidence>
<comment type="caution">
    <text evidence="1">The sequence shown here is derived from an EMBL/GenBank/DDBJ whole genome shotgun (WGS) entry which is preliminary data.</text>
</comment>
<reference evidence="1 2" key="1">
    <citation type="submission" date="2024-11" db="EMBL/GenBank/DDBJ databases">
        <title>Adaptive evolution of stress response genes in parasites aligns with host niche diversity.</title>
        <authorList>
            <person name="Hahn C."/>
            <person name="Resl P."/>
        </authorList>
    </citation>
    <scope>NUCLEOTIDE SEQUENCE [LARGE SCALE GENOMIC DNA]</scope>
    <source>
        <strain evidence="1">EGGRZ-B1_66</strain>
        <tissue evidence="1">Body</tissue>
    </source>
</reference>
<evidence type="ECO:0000313" key="2">
    <source>
        <dbReference type="Proteomes" id="UP001626550"/>
    </source>
</evidence>
<protein>
    <submittedName>
        <fullName evidence="1">Uncharacterized protein</fullName>
    </submittedName>
</protein>